<evidence type="ECO:0000313" key="2">
    <source>
        <dbReference type="EMBL" id="ETS79791.1"/>
    </source>
</evidence>
<keyword evidence="3" id="KW-1185">Reference proteome</keyword>
<feature type="region of interest" description="Disordered" evidence="1">
    <location>
        <begin position="498"/>
        <end position="549"/>
    </location>
</feature>
<reference evidence="3" key="1">
    <citation type="journal article" date="2015" name="BMC Genomics">
        <title>Genomic and transcriptomic analysis of the endophytic fungus Pestalotiopsis fici reveals its lifestyle and high potential for synthesis of natural products.</title>
        <authorList>
            <person name="Wang X."/>
            <person name="Zhang X."/>
            <person name="Liu L."/>
            <person name="Xiang M."/>
            <person name="Wang W."/>
            <person name="Sun X."/>
            <person name="Che Y."/>
            <person name="Guo L."/>
            <person name="Liu G."/>
            <person name="Guo L."/>
            <person name="Wang C."/>
            <person name="Yin W.B."/>
            <person name="Stadler M."/>
            <person name="Zhang X."/>
            <person name="Liu X."/>
        </authorList>
    </citation>
    <scope>NUCLEOTIDE SEQUENCE [LARGE SCALE GENOMIC DNA]</scope>
    <source>
        <strain evidence="3">W106-1 / CGMCC3.15140</strain>
    </source>
</reference>
<feature type="region of interest" description="Disordered" evidence="1">
    <location>
        <begin position="1"/>
        <end position="36"/>
    </location>
</feature>
<dbReference type="GeneID" id="19274657"/>
<feature type="compositionally biased region" description="Acidic residues" evidence="1">
    <location>
        <begin position="617"/>
        <end position="630"/>
    </location>
</feature>
<protein>
    <submittedName>
        <fullName evidence="2">Uncharacterized protein</fullName>
    </submittedName>
</protein>
<feature type="region of interest" description="Disordered" evidence="1">
    <location>
        <begin position="190"/>
        <end position="350"/>
    </location>
</feature>
<dbReference type="Proteomes" id="UP000030651">
    <property type="component" value="Unassembled WGS sequence"/>
</dbReference>
<dbReference type="HOGENOM" id="CLU_019987_0_0_1"/>
<dbReference type="STRING" id="1229662.W3X3R8"/>
<dbReference type="EMBL" id="KI912114">
    <property type="protein sequence ID" value="ETS79791.1"/>
    <property type="molecule type" value="Genomic_DNA"/>
</dbReference>
<feature type="compositionally biased region" description="Polar residues" evidence="1">
    <location>
        <begin position="704"/>
        <end position="717"/>
    </location>
</feature>
<feature type="compositionally biased region" description="Polar residues" evidence="1">
    <location>
        <begin position="212"/>
        <end position="234"/>
    </location>
</feature>
<proteinExistence type="predicted"/>
<dbReference type="OMA" id="GARASFY"/>
<accession>W3X3R8</accession>
<gene>
    <name evidence="2" type="ORF">PFICI_09644</name>
</gene>
<feature type="compositionally biased region" description="Polar residues" evidence="1">
    <location>
        <begin position="330"/>
        <end position="340"/>
    </location>
</feature>
<dbReference type="OrthoDB" id="3941134at2759"/>
<feature type="region of interest" description="Disordered" evidence="1">
    <location>
        <begin position="609"/>
        <end position="630"/>
    </location>
</feature>
<feature type="compositionally biased region" description="Low complexity" evidence="1">
    <location>
        <begin position="317"/>
        <end position="329"/>
    </location>
</feature>
<evidence type="ECO:0000256" key="1">
    <source>
        <dbReference type="SAM" id="MobiDB-lite"/>
    </source>
</evidence>
<feature type="compositionally biased region" description="Polar residues" evidence="1">
    <location>
        <begin position="539"/>
        <end position="549"/>
    </location>
</feature>
<name>W3X3R8_PESFW</name>
<dbReference type="eggNOG" id="ENOG502SBSC">
    <property type="taxonomic scope" value="Eukaryota"/>
</dbReference>
<dbReference type="KEGG" id="pfy:PFICI_09644"/>
<feature type="compositionally biased region" description="Basic and acidic residues" evidence="1">
    <location>
        <begin position="341"/>
        <end position="350"/>
    </location>
</feature>
<feature type="compositionally biased region" description="Polar residues" evidence="1">
    <location>
        <begin position="504"/>
        <end position="524"/>
    </location>
</feature>
<dbReference type="AlphaFoldDB" id="W3X3R8"/>
<organism evidence="2 3">
    <name type="scientific">Pestalotiopsis fici (strain W106-1 / CGMCC3.15140)</name>
    <dbReference type="NCBI Taxonomy" id="1229662"/>
    <lineage>
        <taxon>Eukaryota</taxon>
        <taxon>Fungi</taxon>
        <taxon>Dikarya</taxon>
        <taxon>Ascomycota</taxon>
        <taxon>Pezizomycotina</taxon>
        <taxon>Sordariomycetes</taxon>
        <taxon>Xylariomycetidae</taxon>
        <taxon>Amphisphaeriales</taxon>
        <taxon>Sporocadaceae</taxon>
        <taxon>Pestalotiopsis</taxon>
    </lineage>
</organism>
<sequence>MDDPWGSPWASAPSDTVSKNDHPPSPSSPPKSLLSLPPKAFFGSSLNLPAQSPWADHGFGDWASPGPVDDTAPNLQWASWAEPSLAPRAESPGKQSPIAWPSSTATSPGLKPMRSRSSTLFRQSSPDPWTNDASWRDRDEVAPFKAVSITSTTDDQEAPLPVDTQVVIHVEEPHAGITDEINSQDKLHVHDAREGGATLSLAVEPEGHESPSRPSSTFSAESSHGQEQQDSPITSVDEELNFRPRNLTRKSSSKVSDLVGLYDGLARAASDGSGSRPVSRKKSTGSTHAANCIENAGAGEGDNVFDHEPSTSEDSRTSISSGGSSTPRIQPQNRLSQRSHASSDKGHDPAADAHALALRELTEKFGVIKFDVDVKLLDRAFDSKLDPDYEECVAPEGLTDRIITDSFGTVAERKAWYRVSRFGSMLKHDSGDEENYHRVTWQTSQLHDDAIKIVRRWMEEDSISGKPILGGGKRTSAFNWDSAAAPVALDKVFARRSLGPRPKGSSSVPMGHTPTSSIGSQISITEEPKFPSGLGGSYAPSSIGTPSTSASPIANFGWSTRPPSTFIMTTRSSVHSLKIEKPAQRSANSTTPGLLSPAFQQPQMINEHGSEVPMKSDDDDDDDTAEDDDWGEMVFSPTQEAFTTTENHILSQSTGDEFSQVSMTGTTDAHLVSEAQSAHAQPSTSGSAASEVSASILYRHDPSRNAQWAPKQNTEPCTSIDLGRSETSSARVQPSPIVPSFSQCVAEPFSPSSSPPSPLSKGTDMDSSMNVPPPSCLNAPVSAATISPSPVESSVDAADNVVIQQILQGLPDLYYMLR</sequence>
<feature type="region of interest" description="Disordered" evidence="1">
    <location>
        <begin position="53"/>
        <end position="138"/>
    </location>
</feature>
<evidence type="ECO:0000313" key="3">
    <source>
        <dbReference type="Proteomes" id="UP000030651"/>
    </source>
</evidence>
<feature type="compositionally biased region" description="Polar residues" evidence="1">
    <location>
        <begin position="115"/>
        <end position="133"/>
    </location>
</feature>
<feature type="region of interest" description="Disordered" evidence="1">
    <location>
        <begin position="703"/>
        <end position="797"/>
    </location>
</feature>
<dbReference type="RefSeq" id="XP_007836416.1">
    <property type="nucleotide sequence ID" value="XM_007838225.1"/>
</dbReference>
<dbReference type="InParanoid" id="W3X3R8"/>
<feature type="compositionally biased region" description="Basic and acidic residues" evidence="1">
    <location>
        <begin position="304"/>
        <end position="316"/>
    </location>
</feature>